<evidence type="ECO:0000313" key="11">
    <source>
        <dbReference type="Proteomes" id="UP001179858"/>
    </source>
</evidence>
<dbReference type="GO" id="GO:0005886">
    <property type="term" value="C:plasma membrane"/>
    <property type="evidence" value="ECO:0007669"/>
    <property type="project" value="UniProtKB-SubCell"/>
</dbReference>
<name>A0AAF0GQS9_LATSK</name>
<keyword evidence="2" id="KW-0813">Transport</keyword>
<evidence type="ECO:0000256" key="2">
    <source>
        <dbReference type="ARBA" id="ARBA00022448"/>
    </source>
</evidence>
<organism evidence="10 11">
    <name type="scientific">Latilactobacillus sakei</name>
    <name type="common">Lactobacillus sakei</name>
    <dbReference type="NCBI Taxonomy" id="1599"/>
    <lineage>
        <taxon>Bacteria</taxon>
        <taxon>Bacillati</taxon>
        <taxon>Bacillota</taxon>
        <taxon>Bacilli</taxon>
        <taxon>Lactobacillales</taxon>
        <taxon>Lactobacillaceae</taxon>
        <taxon>Latilactobacillus</taxon>
    </lineage>
</organism>
<gene>
    <name evidence="10" type="ORF">QBD03_04570</name>
</gene>
<evidence type="ECO:0000256" key="3">
    <source>
        <dbReference type="ARBA" id="ARBA00022475"/>
    </source>
</evidence>
<dbReference type="PROSITE" id="PS51106">
    <property type="entry name" value="PTS_EIIC_TYPE_4"/>
    <property type="match status" value="1"/>
</dbReference>
<feature type="transmembrane region" description="Helical" evidence="9">
    <location>
        <begin position="139"/>
        <end position="160"/>
    </location>
</feature>
<evidence type="ECO:0000256" key="8">
    <source>
        <dbReference type="ARBA" id="ARBA00023136"/>
    </source>
</evidence>
<feature type="transmembrane region" description="Helical" evidence="9">
    <location>
        <begin position="238"/>
        <end position="260"/>
    </location>
</feature>
<keyword evidence="5" id="KW-0598">Phosphotransferase system</keyword>
<evidence type="ECO:0000256" key="4">
    <source>
        <dbReference type="ARBA" id="ARBA00022597"/>
    </source>
</evidence>
<feature type="transmembrane region" description="Helical" evidence="9">
    <location>
        <begin position="172"/>
        <end position="194"/>
    </location>
</feature>
<keyword evidence="7 9" id="KW-1133">Transmembrane helix</keyword>
<dbReference type="PANTHER" id="PTHR32502">
    <property type="entry name" value="N-ACETYLGALACTOSAMINE PERMEASE II COMPONENT-RELATED"/>
    <property type="match status" value="1"/>
</dbReference>
<evidence type="ECO:0000256" key="6">
    <source>
        <dbReference type="ARBA" id="ARBA00022692"/>
    </source>
</evidence>
<evidence type="ECO:0000256" key="9">
    <source>
        <dbReference type="SAM" id="Phobius"/>
    </source>
</evidence>
<dbReference type="GO" id="GO:0009401">
    <property type="term" value="P:phosphoenolpyruvate-dependent sugar phosphotransferase system"/>
    <property type="evidence" value="ECO:0007669"/>
    <property type="project" value="UniProtKB-KW"/>
</dbReference>
<evidence type="ECO:0000313" key="10">
    <source>
        <dbReference type="EMBL" id="WGI19988.1"/>
    </source>
</evidence>
<evidence type="ECO:0000256" key="1">
    <source>
        <dbReference type="ARBA" id="ARBA00004651"/>
    </source>
</evidence>
<dbReference type="RefSeq" id="WP_280103276.1">
    <property type="nucleotide sequence ID" value="NZ_CP122959.1"/>
</dbReference>
<reference evidence="10" key="1">
    <citation type="submission" date="2023-04" db="EMBL/GenBank/DDBJ databases">
        <title>Novel strain of Lactilactobacillus sakei and use thereof.</title>
        <authorList>
            <person name="Kim S.Y."/>
        </authorList>
    </citation>
    <scope>NUCLEOTIDE SEQUENCE</scope>
    <source>
        <strain evidence="10">HUP1</strain>
    </source>
</reference>
<keyword evidence="8 9" id="KW-0472">Membrane</keyword>
<proteinExistence type="predicted"/>
<dbReference type="InterPro" id="IPR050303">
    <property type="entry name" value="GatZ_KbaZ_carbometab"/>
</dbReference>
<sequence>MLMNALIVGFVVALAKFLDWWFSSQLSRPIFIVALLGILLGHPTEGIILGAQLELIFLGNVNLGGVMPSDFTLGSIFGGAFAMILGSKIETAIALAVPISLLGTLIYTVMKMVITSLVPRFEKHIKDKNIKAFNRLWSLQFWGFELVYFLLGFISIMVGTNAIKALIEAIPAWIQSSMTVAATMLPAIGIALLLKMLWEKSLIPFYFLGFALGAFFTYDKATDGRLTKGAVALTTAPTKMLSLIQIAFIGFIIAALVVMAELRHNNNNKQTATETIDSNDESEDFFND</sequence>
<dbReference type="PANTHER" id="PTHR32502:SF8">
    <property type="entry name" value="N-ACETYLGALACTOSAMINE PERMEASE IIC COMPONENT 1"/>
    <property type="match status" value="1"/>
</dbReference>
<evidence type="ECO:0000256" key="7">
    <source>
        <dbReference type="ARBA" id="ARBA00022989"/>
    </source>
</evidence>
<keyword evidence="3" id="KW-1003">Cell membrane</keyword>
<keyword evidence="6 9" id="KW-0812">Transmembrane</keyword>
<dbReference type="InterPro" id="IPR004700">
    <property type="entry name" value="PTS_IIC_man"/>
</dbReference>
<dbReference type="Proteomes" id="UP001179858">
    <property type="component" value="Chromosome"/>
</dbReference>
<feature type="transmembrane region" description="Helical" evidence="9">
    <location>
        <begin position="63"/>
        <end position="86"/>
    </location>
</feature>
<feature type="transmembrane region" description="Helical" evidence="9">
    <location>
        <begin position="31"/>
        <end position="51"/>
    </location>
</feature>
<protein>
    <submittedName>
        <fullName evidence="10">PTS sugar transporter subunit IIC</fullName>
    </submittedName>
</protein>
<comment type="subcellular location">
    <subcellularLocation>
        <location evidence="1">Cell membrane</location>
        <topology evidence="1">Multi-pass membrane protein</topology>
    </subcellularLocation>
</comment>
<dbReference type="AlphaFoldDB" id="A0AAF0GQS9"/>
<keyword evidence="4 10" id="KW-0762">Sugar transport</keyword>
<dbReference type="EMBL" id="CP122959">
    <property type="protein sequence ID" value="WGI19988.1"/>
    <property type="molecule type" value="Genomic_DNA"/>
</dbReference>
<feature type="transmembrane region" description="Helical" evidence="9">
    <location>
        <begin position="92"/>
        <end position="118"/>
    </location>
</feature>
<accession>A0AAF0GQS9</accession>
<evidence type="ECO:0000256" key="5">
    <source>
        <dbReference type="ARBA" id="ARBA00022683"/>
    </source>
</evidence>
<dbReference type="Pfam" id="PF03609">
    <property type="entry name" value="EII-Sor"/>
    <property type="match status" value="1"/>
</dbReference>
<feature type="transmembrane region" description="Helical" evidence="9">
    <location>
        <begin position="201"/>
        <end position="218"/>
    </location>
</feature>